<dbReference type="GO" id="GO:0051213">
    <property type="term" value="F:dioxygenase activity"/>
    <property type="evidence" value="ECO:0007669"/>
    <property type="project" value="UniProtKB-KW"/>
</dbReference>
<dbReference type="Pfam" id="PF00903">
    <property type="entry name" value="Glyoxalase"/>
    <property type="match status" value="1"/>
</dbReference>
<keyword evidence="6 8" id="KW-0560">Oxidoreductase</keyword>
<dbReference type="InterPro" id="IPR037523">
    <property type="entry name" value="VOC_core"/>
</dbReference>
<name>A0A6B1G928_9CHLR</name>
<evidence type="ECO:0000256" key="1">
    <source>
        <dbReference type="ARBA" id="ARBA00001954"/>
    </source>
</evidence>
<evidence type="ECO:0000313" key="10">
    <source>
        <dbReference type="EMBL" id="MYH63846.1"/>
    </source>
</evidence>
<feature type="domain" description="VOC" evidence="9">
    <location>
        <begin position="1"/>
        <end position="74"/>
    </location>
</feature>
<dbReference type="EMBL" id="VYDA01000691">
    <property type="protein sequence ID" value="MYH63846.1"/>
    <property type="molecule type" value="Genomic_DNA"/>
</dbReference>
<evidence type="ECO:0000256" key="7">
    <source>
        <dbReference type="ARBA" id="ARBA00023004"/>
    </source>
</evidence>
<dbReference type="InterPro" id="IPR029068">
    <property type="entry name" value="Glyas_Bleomycin-R_OHBP_Dase"/>
</dbReference>
<dbReference type="PROSITE" id="PS00082">
    <property type="entry name" value="EXTRADIOL_DIOXYGENAS"/>
    <property type="match status" value="1"/>
</dbReference>
<protein>
    <recommendedName>
        <fullName evidence="9">VOC domain-containing protein</fullName>
    </recommendedName>
</protein>
<dbReference type="AlphaFoldDB" id="A0A6B1G928"/>
<keyword evidence="3" id="KW-0479">Metal-binding</keyword>
<evidence type="ECO:0000256" key="2">
    <source>
        <dbReference type="ARBA" id="ARBA00008784"/>
    </source>
</evidence>
<dbReference type="SUPFAM" id="SSF54593">
    <property type="entry name" value="Glyoxalase/Bleomycin resistance protein/Dihydroxybiphenyl dioxygenase"/>
    <property type="match status" value="1"/>
</dbReference>
<evidence type="ECO:0000256" key="8">
    <source>
        <dbReference type="RuleBase" id="RU000683"/>
    </source>
</evidence>
<dbReference type="InterPro" id="IPR004360">
    <property type="entry name" value="Glyas_Fos-R_dOase_dom"/>
</dbReference>
<keyword evidence="5 8" id="KW-0223">Dioxygenase</keyword>
<gene>
    <name evidence="10" type="ORF">F4148_19575</name>
</gene>
<dbReference type="Gene3D" id="3.10.180.10">
    <property type="entry name" value="2,3-Dihydroxybiphenyl 1,2-Dioxygenase, domain 1"/>
    <property type="match status" value="1"/>
</dbReference>
<evidence type="ECO:0000256" key="6">
    <source>
        <dbReference type="ARBA" id="ARBA00023002"/>
    </source>
</evidence>
<dbReference type="InterPro" id="IPR000486">
    <property type="entry name" value="Xdiol_ring_cleave_dOase_1/2"/>
</dbReference>
<comment type="caution">
    <text evidence="10">The sequence shown here is derived from an EMBL/GenBank/DDBJ whole genome shotgun (WGS) entry which is preliminary data.</text>
</comment>
<keyword evidence="7 8" id="KW-0408">Iron</keyword>
<evidence type="ECO:0000256" key="4">
    <source>
        <dbReference type="ARBA" id="ARBA00022797"/>
    </source>
</evidence>
<organism evidence="10">
    <name type="scientific">Caldilineaceae bacterium SB0675_bin_29</name>
    <dbReference type="NCBI Taxonomy" id="2605266"/>
    <lineage>
        <taxon>Bacteria</taxon>
        <taxon>Bacillati</taxon>
        <taxon>Chloroflexota</taxon>
        <taxon>Caldilineae</taxon>
        <taxon>Caldilineales</taxon>
        <taxon>Caldilineaceae</taxon>
    </lineage>
</organism>
<sequence length="76" mass="8414">MIVIVPMPPEIASKPPGHQLHHLAFELPADRFDDQAQALRDAGYEPRGGTHPVLASRTIYIDDPDGNEVELICQLE</sequence>
<dbReference type="PROSITE" id="PS51819">
    <property type="entry name" value="VOC"/>
    <property type="match status" value="1"/>
</dbReference>
<proteinExistence type="inferred from homology"/>
<reference evidence="10" key="1">
    <citation type="submission" date="2019-09" db="EMBL/GenBank/DDBJ databases">
        <title>Characterisation of the sponge microbiome using genome-centric metagenomics.</title>
        <authorList>
            <person name="Engelberts J.P."/>
            <person name="Robbins S.J."/>
            <person name="De Goeij J.M."/>
            <person name="Aranda M."/>
            <person name="Bell S.C."/>
            <person name="Webster N.S."/>
        </authorList>
    </citation>
    <scope>NUCLEOTIDE SEQUENCE</scope>
    <source>
        <strain evidence="10">SB0675_bin_29</strain>
    </source>
</reference>
<evidence type="ECO:0000256" key="5">
    <source>
        <dbReference type="ARBA" id="ARBA00022964"/>
    </source>
</evidence>
<evidence type="ECO:0000256" key="3">
    <source>
        <dbReference type="ARBA" id="ARBA00022723"/>
    </source>
</evidence>
<dbReference type="GO" id="GO:0008198">
    <property type="term" value="F:ferrous iron binding"/>
    <property type="evidence" value="ECO:0007669"/>
    <property type="project" value="InterPro"/>
</dbReference>
<comment type="cofactor">
    <cofactor evidence="1 8">
        <name>Fe(2+)</name>
        <dbReference type="ChEBI" id="CHEBI:29033"/>
    </cofactor>
</comment>
<accession>A0A6B1G928</accession>
<keyword evidence="4 8" id="KW-0058">Aromatic hydrocarbons catabolism</keyword>
<evidence type="ECO:0000259" key="9">
    <source>
        <dbReference type="PROSITE" id="PS51819"/>
    </source>
</evidence>
<comment type="similarity">
    <text evidence="2 8">Belongs to the extradiol ring-cleavage dioxygenase family.</text>
</comment>